<evidence type="ECO:0000313" key="9">
    <source>
        <dbReference type="Proteomes" id="UP000683291"/>
    </source>
</evidence>
<evidence type="ECO:0000259" key="6">
    <source>
        <dbReference type="Pfam" id="PF04263"/>
    </source>
</evidence>
<reference evidence="8" key="1">
    <citation type="submission" date="2021-04" db="EMBL/GenBank/DDBJ databases">
        <title>Complete genome sequence for Sulfitobacter sp. strain JK7-1.</title>
        <authorList>
            <person name="Park S.-J."/>
        </authorList>
    </citation>
    <scope>NUCLEOTIDE SEQUENCE</scope>
    <source>
        <strain evidence="8">JK7-1</strain>
    </source>
</reference>
<organism evidence="8 9">
    <name type="scientific">Sulfitobacter albidus</name>
    <dbReference type="NCBI Taxonomy" id="2829501"/>
    <lineage>
        <taxon>Bacteria</taxon>
        <taxon>Pseudomonadati</taxon>
        <taxon>Pseudomonadota</taxon>
        <taxon>Alphaproteobacteria</taxon>
        <taxon>Rhodobacterales</taxon>
        <taxon>Roseobacteraceae</taxon>
        <taxon>Sulfitobacter</taxon>
    </lineage>
</organism>
<keyword evidence="2" id="KW-0547">Nucleotide-binding</keyword>
<dbReference type="SUPFAM" id="SSF63862">
    <property type="entry name" value="Thiamin pyrophosphokinase, substrate-binding domain"/>
    <property type="match status" value="1"/>
</dbReference>
<dbReference type="NCBIfam" id="TIGR01378">
    <property type="entry name" value="thi_PPkinase"/>
    <property type="match status" value="1"/>
</dbReference>
<dbReference type="AlphaFoldDB" id="A0A975PMT8"/>
<evidence type="ECO:0000256" key="2">
    <source>
        <dbReference type="ARBA" id="ARBA00022741"/>
    </source>
</evidence>
<dbReference type="InterPro" id="IPR036759">
    <property type="entry name" value="TPK_catalytic_sf"/>
</dbReference>
<keyword evidence="1 8" id="KW-0808">Transferase</keyword>
<dbReference type="EC" id="2.7.6.2" evidence="5"/>
<keyword evidence="4" id="KW-0067">ATP-binding</keyword>
<dbReference type="GO" id="GO:0004788">
    <property type="term" value="F:thiamine diphosphokinase activity"/>
    <property type="evidence" value="ECO:0007669"/>
    <property type="project" value="UniProtKB-UniRule"/>
</dbReference>
<dbReference type="GO" id="GO:0030975">
    <property type="term" value="F:thiamine binding"/>
    <property type="evidence" value="ECO:0007669"/>
    <property type="project" value="InterPro"/>
</dbReference>
<dbReference type="InterPro" id="IPR007371">
    <property type="entry name" value="TPK_catalytic"/>
</dbReference>
<name>A0A975PMT8_9RHOB</name>
<proteinExistence type="predicted"/>
<dbReference type="PANTHER" id="PTHR41299">
    <property type="entry name" value="THIAMINE PYROPHOSPHOKINASE"/>
    <property type="match status" value="1"/>
</dbReference>
<keyword evidence="9" id="KW-1185">Reference proteome</keyword>
<protein>
    <recommendedName>
        <fullName evidence="5">Thiamine diphosphokinase</fullName>
        <ecNumber evidence="5">2.7.6.2</ecNumber>
    </recommendedName>
</protein>
<dbReference type="GO" id="GO:0009229">
    <property type="term" value="P:thiamine diphosphate biosynthetic process"/>
    <property type="evidence" value="ECO:0007669"/>
    <property type="project" value="InterPro"/>
</dbReference>
<dbReference type="GO" id="GO:0006772">
    <property type="term" value="P:thiamine metabolic process"/>
    <property type="evidence" value="ECO:0007669"/>
    <property type="project" value="UniProtKB-UniRule"/>
</dbReference>
<dbReference type="EMBL" id="CP073581">
    <property type="protein sequence ID" value="QUJ77148.1"/>
    <property type="molecule type" value="Genomic_DNA"/>
</dbReference>
<dbReference type="InterPro" id="IPR036371">
    <property type="entry name" value="TPK_B1-bd_sf"/>
</dbReference>
<gene>
    <name evidence="8" type="ORF">KDD17_03735</name>
</gene>
<dbReference type="GO" id="GO:0016301">
    <property type="term" value="F:kinase activity"/>
    <property type="evidence" value="ECO:0007669"/>
    <property type="project" value="UniProtKB-KW"/>
</dbReference>
<evidence type="ECO:0000259" key="7">
    <source>
        <dbReference type="Pfam" id="PF04265"/>
    </source>
</evidence>
<dbReference type="KEGG" id="sual:KDD17_03735"/>
<dbReference type="RefSeq" id="WP_212705343.1">
    <property type="nucleotide sequence ID" value="NZ_CP073581.1"/>
</dbReference>
<evidence type="ECO:0000256" key="3">
    <source>
        <dbReference type="ARBA" id="ARBA00022777"/>
    </source>
</evidence>
<sequence>MSKLIIDVPEPITLVGGGQGSAADLAETLTMAPHLVAVDGGLSLALEVGTDPLAVIGDMDSVAPGALARIPPERQHRVSEQQTTDFDKALRAVRAPVVVGVGFGGGRVDHQLAAFHTLLVHAERPTILLAEDEIVVLAPPRVTLDCRAGETVSLFPMVAVTGTSRGLEWPIDGLDFHPAQFIGTSNRATGPVEIEMHAPGMLLIVARRHLRPLVAQFSQGGARWPARAG</sequence>
<dbReference type="Pfam" id="PF04265">
    <property type="entry name" value="TPK_B1_binding"/>
    <property type="match status" value="1"/>
</dbReference>
<evidence type="ECO:0000256" key="4">
    <source>
        <dbReference type="ARBA" id="ARBA00022840"/>
    </source>
</evidence>
<dbReference type="PANTHER" id="PTHR41299:SF1">
    <property type="entry name" value="THIAMINE PYROPHOSPHOKINASE"/>
    <property type="match status" value="1"/>
</dbReference>
<dbReference type="GO" id="GO:0005524">
    <property type="term" value="F:ATP binding"/>
    <property type="evidence" value="ECO:0007669"/>
    <property type="project" value="UniProtKB-KW"/>
</dbReference>
<accession>A0A975PMT8</accession>
<dbReference type="InterPro" id="IPR006282">
    <property type="entry name" value="Thi_PPkinase"/>
</dbReference>
<feature type="domain" description="Thiamin pyrophosphokinase catalytic" evidence="6">
    <location>
        <begin position="29"/>
        <end position="124"/>
    </location>
</feature>
<dbReference type="InterPro" id="IPR053149">
    <property type="entry name" value="TPK"/>
</dbReference>
<dbReference type="Gene3D" id="3.40.50.10240">
    <property type="entry name" value="Thiamin pyrophosphokinase, catalytic domain"/>
    <property type="match status" value="1"/>
</dbReference>
<keyword evidence="3" id="KW-0418">Kinase</keyword>
<dbReference type="InterPro" id="IPR007373">
    <property type="entry name" value="Thiamin_PyroPKinase_B1-bd"/>
</dbReference>
<dbReference type="Pfam" id="PF04263">
    <property type="entry name" value="TPK_catalytic"/>
    <property type="match status" value="1"/>
</dbReference>
<dbReference type="Proteomes" id="UP000683291">
    <property type="component" value="Chromosome 1"/>
</dbReference>
<evidence type="ECO:0000313" key="8">
    <source>
        <dbReference type="EMBL" id="QUJ77148.1"/>
    </source>
</evidence>
<evidence type="ECO:0000256" key="5">
    <source>
        <dbReference type="NCBIfam" id="TIGR01378"/>
    </source>
</evidence>
<dbReference type="SUPFAM" id="SSF63999">
    <property type="entry name" value="Thiamin pyrophosphokinase, catalytic domain"/>
    <property type="match status" value="1"/>
</dbReference>
<evidence type="ECO:0000256" key="1">
    <source>
        <dbReference type="ARBA" id="ARBA00022679"/>
    </source>
</evidence>
<dbReference type="CDD" id="cd07995">
    <property type="entry name" value="TPK"/>
    <property type="match status" value="1"/>
</dbReference>
<feature type="domain" description="Thiamin pyrophosphokinase thiamin-binding" evidence="7">
    <location>
        <begin position="146"/>
        <end position="197"/>
    </location>
</feature>